<feature type="coiled-coil region" evidence="6">
    <location>
        <begin position="81"/>
        <end position="108"/>
    </location>
</feature>
<feature type="domain" description="HTH merR-type" evidence="7">
    <location>
        <begin position="1"/>
        <end position="69"/>
    </location>
</feature>
<dbReference type="PANTHER" id="PTHR30204:SF94">
    <property type="entry name" value="HEAVY METAL-DEPENDENT TRANSCRIPTIONAL REGULATOR HI_0293-RELATED"/>
    <property type="match status" value="1"/>
</dbReference>
<dbReference type="GO" id="GO:0003677">
    <property type="term" value="F:DNA binding"/>
    <property type="evidence" value="ECO:0007669"/>
    <property type="project" value="UniProtKB-KW"/>
</dbReference>
<dbReference type="SUPFAM" id="SSF46955">
    <property type="entry name" value="Putative DNA-binding domain"/>
    <property type="match status" value="1"/>
</dbReference>
<reference evidence="8" key="1">
    <citation type="submission" date="2022-08" db="EMBL/GenBank/DDBJ databases">
        <authorList>
            <person name="Kim S.-J."/>
        </authorList>
    </citation>
    <scope>NUCLEOTIDE SEQUENCE</scope>
    <source>
        <strain evidence="8">KJ</strain>
    </source>
</reference>
<proteinExistence type="predicted"/>
<keyword evidence="4" id="KW-0238">DNA-binding</keyword>
<dbReference type="AlphaFoldDB" id="A0AAP5Q1K5"/>
<dbReference type="Proteomes" id="UP001246473">
    <property type="component" value="Unassembled WGS sequence"/>
</dbReference>
<name>A0AAP5Q1K5_9BURK</name>
<dbReference type="PANTHER" id="PTHR30204">
    <property type="entry name" value="REDOX-CYCLING DRUG-SENSING TRANSCRIPTIONAL ACTIVATOR SOXR"/>
    <property type="match status" value="1"/>
</dbReference>
<dbReference type="PROSITE" id="PS00552">
    <property type="entry name" value="HTH_MERR_1"/>
    <property type="match status" value="1"/>
</dbReference>
<evidence type="ECO:0000256" key="2">
    <source>
        <dbReference type="ARBA" id="ARBA00022490"/>
    </source>
</evidence>
<evidence type="ECO:0000259" key="7">
    <source>
        <dbReference type="PROSITE" id="PS50937"/>
    </source>
</evidence>
<keyword evidence="3" id="KW-0805">Transcription regulation</keyword>
<dbReference type="GO" id="GO:0003700">
    <property type="term" value="F:DNA-binding transcription factor activity"/>
    <property type="evidence" value="ECO:0007669"/>
    <property type="project" value="InterPro"/>
</dbReference>
<evidence type="ECO:0000313" key="8">
    <source>
        <dbReference type="EMBL" id="MDT8835846.1"/>
    </source>
</evidence>
<dbReference type="InterPro" id="IPR009061">
    <property type="entry name" value="DNA-bd_dom_put_sf"/>
</dbReference>
<organism evidence="8 9">
    <name type="scientific">Paraburkholderia fungorum</name>
    <dbReference type="NCBI Taxonomy" id="134537"/>
    <lineage>
        <taxon>Bacteria</taxon>
        <taxon>Pseudomonadati</taxon>
        <taxon>Pseudomonadota</taxon>
        <taxon>Betaproteobacteria</taxon>
        <taxon>Burkholderiales</taxon>
        <taxon>Burkholderiaceae</taxon>
        <taxon>Paraburkholderia</taxon>
    </lineage>
</organism>
<dbReference type="PROSITE" id="PS50937">
    <property type="entry name" value="HTH_MERR_2"/>
    <property type="match status" value="1"/>
</dbReference>
<dbReference type="Pfam" id="PF09278">
    <property type="entry name" value="MerR-DNA-bind"/>
    <property type="match status" value="1"/>
</dbReference>
<dbReference type="InterPro" id="IPR011789">
    <property type="entry name" value="CueR"/>
</dbReference>
<dbReference type="SMART" id="SM00422">
    <property type="entry name" value="HTH_MERR"/>
    <property type="match status" value="1"/>
</dbReference>
<dbReference type="NCBIfam" id="TIGR02044">
    <property type="entry name" value="CueR"/>
    <property type="match status" value="1"/>
</dbReference>
<evidence type="ECO:0000256" key="4">
    <source>
        <dbReference type="ARBA" id="ARBA00023125"/>
    </source>
</evidence>
<dbReference type="RefSeq" id="WP_315696617.1">
    <property type="nucleotide sequence ID" value="NZ_JANSLM010000001.1"/>
</dbReference>
<dbReference type="GO" id="GO:0005507">
    <property type="term" value="F:copper ion binding"/>
    <property type="evidence" value="ECO:0007669"/>
    <property type="project" value="InterPro"/>
</dbReference>
<evidence type="ECO:0000256" key="1">
    <source>
        <dbReference type="ARBA" id="ARBA00004496"/>
    </source>
</evidence>
<gene>
    <name evidence="8" type="primary">cueR</name>
    <name evidence="8" type="ORF">ParKJ_00275</name>
</gene>
<keyword evidence="5" id="KW-0804">Transcription</keyword>
<keyword evidence="2" id="KW-0963">Cytoplasm</keyword>
<dbReference type="Pfam" id="PF00376">
    <property type="entry name" value="MerR"/>
    <property type="match status" value="1"/>
</dbReference>
<sequence>MNIGQAAKASGVSAKMIRYYESIDLVHARGRTEGGYRVYVAEDVHTLRFIRQARTLGFSIEQIRRLLQLWQDRERASADVKAVASEHIRELEARIEELRAMRETLAYLAAHCSGNERPDCPILEGLGDPLYSEQDPRLSGRTSR</sequence>
<evidence type="ECO:0000256" key="6">
    <source>
        <dbReference type="SAM" id="Coils"/>
    </source>
</evidence>
<dbReference type="InterPro" id="IPR000551">
    <property type="entry name" value="MerR-type_HTH_dom"/>
</dbReference>
<evidence type="ECO:0000313" key="9">
    <source>
        <dbReference type="Proteomes" id="UP001246473"/>
    </source>
</evidence>
<protein>
    <submittedName>
        <fullName evidence="8">Cu(I)-responsive transcriptional regulator</fullName>
    </submittedName>
</protein>
<dbReference type="Gene3D" id="1.10.1660.10">
    <property type="match status" value="1"/>
</dbReference>
<dbReference type="GO" id="GO:0045893">
    <property type="term" value="P:positive regulation of DNA-templated transcription"/>
    <property type="evidence" value="ECO:0007669"/>
    <property type="project" value="InterPro"/>
</dbReference>
<dbReference type="PRINTS" id="PR00040">
    <property type="entry name" value="HTHMERR"/>
</dbReference>
<evidence type="ECO:0000256" key="5">
    <source>
        <dbReference type="ARBA" id="ARBA00023163"/>
    </source>
</evidence>
<dbReference type="CDD" id="cd01108">
    <property type="entry name" value="HTH_CueR"/>
    <property type="match status" value="1"/>
</dbReference>
<dbReference type="InterPro" id="IPR015358">
    <property type="entry name" value="Tscrpt_reg_MerR_DNA-bd"/>
</dbReference>
<dbReference type="EMBL" id="JANSLM010000001">
    <property type="protein sequence ID" value="MDT8835846.1"/>
    <property type="molecule type" value="Genomic_DNA"/>
</dbReference>
<evidence type="ECO:0000256" key="3">
    <source>
        <dbReference type="ARBA" id="ARBA00023015"/>
    </source>
</evidence>
<keyword evidence="6" id="KW-0175">Coiled coil</keyword>
<comment type="subcellular location">
    <subcellularLocation>
        <location evidence="1">Cytoplasm</location>
    </subcellularLocation>
</comment>
<accession>A0AAP5Q1K5</accession>
<dbReference type="GO" id="GO:0005737">
    <property type="term" value="C:cytoplasm"/>
    <property type="evidence" value="ECO:0007669"/>
    <property type="project" value="UniProtKB-SubCell"/>
</dbReference>
<dbReference type="InterPro" id="IPR047057">
    <property type="entry name" value="MerR_fam"/>
</dbReference>
<comment type="caution">
    <text evidence="8">The sequence shown here is derived from an EMBL/GenBank/DDBJ whole genome shotgun (WGS) entry which is preliminary data.</text>
</comment>